<reference evidence="13" key="2">
    <citation type="submission" date="2025-08" db="UniProtKB">
        <authorList>
            <consortium name="Ensembl"/>
        </authorList>
    </citation>
    <scope>IDENTIFICATION</scope>
</reference>
<feature type="transmembrane region" description="Helical" evidence="10">
    <location>
        <begin position="947"/>
        <end position="970"/>
    </location>
</feature>
<protein>
    <submittedName>
        <fullName evidence="13">Immunoglobulin superfamily member 3-like</fullName>
    </submittedName>
</protein>
<dbReference type="InterPro" id="IPR007110">
    <property type="entry name" value="Ig-like_dom"/>
</dbReference>
<dbReference type="PANTHER" id="PTHR12207:SF25">
    <property type="entry name" value="IMMUNOGLOBULIN SUPERFAMILY MEMBER 2"/>
    <property type="match status" value="1"/>
</dbReference>
<dbReference type="InterPro" id="IPR003599">
    <property type="entry name" value="Ig_sub"/>
</dbReference>
<dbReference type="GO" id="GO:0016020">
    <property type="term" value="C:membrane"/>
    <property type="evidence" value="ECO:0007669"/>
    <property type="project" value="UniProtKB-SubCell"/>
</dbReference>
<feature type="signal peptide" evidence="11">
    <location>
        <begin position="1"/>
        <end position="25"/>
    </location>
</feature>
<feature type="domain" description="Ig-like" evidence="12">
    <location>
        <begin position="805"/>
        <end position="925"/>
    </location>
</feature>
<feature type="compositionally biased region" description="Polar residues" evidence="9">
    <location>
        <begin position="401"/>
        <end position="413"/>
    </location>
</feature>
<evidence type="ECO:0000256" key="5">
    <source>
        <dbReference type="ARBA" id="ARBA00022989"/>
    </source>
</evidence>
<evidence type="ECO:0000256" key="3">
    <source>
        <dbReference type="ARBA" id="ARBA00022729"/>
    </source>
</evidence>
<dbReference type="PROSITE" id="PS50835">
    <property type="entry name" value="IG_LIKE"/>
    <property type="match status" value="7"/>
</dbReference>
<keyword evidence="14" id="KW-1185">Reference proteome</keyword>
<evidence type="ECO:0000256" key="7">
    <source>
        <dbReference type="ARBA" id="ARBA00023157"/>
    </source>
</evidence>
<dbReference type="Proteomes" id="UP000028760">
    <property type="component" value="Unassembled WGS sequence"/>
</dbReference>
<feature type="chain" id="PRO_5001919426" evidence="11">
    <location>
        <begin position="26"/>
        <end position="995"/>
    </location>
</feature>
<keyword evidence="2 10" id="KW-0812">Transmembrane</keyword>
<feature type="domain" description="Ig-like" evidence="12">
    <location>
        <begin position="132"/>
        <end position="273"/>
    </location>
</feature>
<dbReference type="EMBL" id="AYCK01002151">
    <property type="status" value="NOT_ANNOTATED_CDS"/>
    <property type="molecule type" value="Genomic_DNA"/>
</dbReference>
<feature type="domain" description="Ig-like" evidence="12">
    <location>
        <begin position="281"/>
        <end position="391"/>
    </location>
</feature>
<name>A0A096LS67_POEFO</name>
<keyword evidence="7" id="KW-1015">Disulfide bond</keyword>
<dbReference type="InterPro" id="IPR013106">
    <property type="entry name" value="Ig_V-set"/>
</dbReference>
<reference evidence="13" key="3">
    <citation type="submission" date="2025-09" db="UniProtKB">
        <authorList>
            <consortium name="Ensembl"/>
        </authorList>
    </citation>
    <scope>IDENTIFICATION</scope>
</reference>
<dbReference type="InterPro" id="IPR003598">
    <property type="entry name" value="Ig_sub2"/>
</dbReference>
<sequence length="995" mass="111957">MKFSVFSPWRPFLLISLGLFLLCEAQVNTEIQAGPLYRVVGSLLSISCNASGFSNPNSKKDFEIRMKDPAKPFQEINVMSTRESDFSYARFSSRIRKNEISIKHVDSNSIIFEIQYLQKEDDGEYECTVVNPEYTYNGVYSAKTVVKVIDNSLSVTSTDPPTSLSYDEGEALSLTCQASTNTIQHVHLAFAWYLHKEGAQDAKPIISLDRDFTLAPGEGFERRYRDEAIRLDKLDEATYKLNIAELEQSDQGQIYCQAQEWIQDPDRSWYKISQKDAEKIPLTVKAKVVTSMSAVQVSISAQNAVQEGQELLLSCGINAQNLAKRFFSVAWLWNGIELAKIGPTGILTVRQEYIDRERNGELKATRTLNNNYQLRIKPVKTTDKGSYSCRAWPEERGEDGNFNQGADQDSQPMDINIYTPESGLSVKMENVTQPPAPGEKLKLICEADGVKGQLSVTWKRKASLSTSSLFATIISLNENGVTDKAGAFTSREVRVTRPTTNKFVFELADVTELDSGTYECTVSETQPNGKTQSQTTNVNVNVKSIESAVKMALRNREPTVTVGNDVQLMCKVSGPRVPMTLTWSKETEDSNLNTIVVLYSNGSISWSGDQYRYQVQVDNQGNTVMHNLKILRASHREAGKYQCMVSVFQHNVYKKLSPSNLVNVQVQNPASKLAISSNHIIVQRINTDIQIDCKVTSRTSEISLYAVTWELQQDAGSRTILTSDLNGIITFGKQIKESDMKRISMKHTEGPTFELTIQQVRILDKGIYMCKVEEYQQDPWGEWYLLSNFNVFHVIIIKKVEHNSKQLSVGKMEAEMNISIAEDFSIPCHITQQSSNESQFHVTWFRQQGTEDKTIFTVYRNSTLKASDKNAVVRYDHPSPRQFDLTVLKSNAEDSGMYFCEVEEWIHAPGDGWQKHAVEKSGNLNVTVAAEGHAKATTDLTWQATTWIPIYAITVLICLCIITILSCKLCRKKTPGEKKSGHPLWTEQVPLDINS</sequence>
<keyword evidence="3 11" id="KW-0732">Signal</keyword>
<proteinExistence type="predicted"/>
<dbReference type="InterPro" id="IPR013783">
    <property type="entry name" value="Ig-like_fold"/>
</dbReference>
<dbReference type="SMART" id="SM00408">
    <property type="entry name" value="IGc2"/>
    <property type="match status" value="3"/>
</dbReference>
<dbReference type="Pfam" id="PF07686">
    <property type="entry name" value="V-set"/>
    <property type="match status" value="2"/>
</dbReference>
<feature type="domain" description="Ig-like" evidence="12">
    <location>
        <begin position="546"/>
        <end position="657"/>
    </location>
</feature>
<dbReference type="OMA" id="FWQKETE"/>
<evidence type="ECO:0000256" key="8">
    <source>
        <dbReference type="ARBA" id="ARBA00023319"/>
    </source>
</evidence>
<feature type="domain" description="Ig-like" evidence="12">
    <location>
        <begin position="669"/>
        <end position="773"/>
    </location>
</feature>
<dbReference type="InterPro" id="IPR036179">
    <property type="entry name" value="Ig-like_dom_sf"/>
</dbReference>
<keyword evidence="5 10" id="KW-1133">Transmembrane helix</keyword>
<feature type="domain" description="Ig-like" evidence="12">
    <location>
        <begin position="11"/>
        <end position="131"/>
    </location>
</feature>
<dbReference type="Ensembl" id="ENSPFOT00000024499.1">
    <property type="protein sequence ID" value="ENSPFOP00000022008.1"/>
    <property type="gene ID" value="ENSPFOG00000002302.2"/>
</dbReference>
<dbReference type="SUPFAM" id="SSF48726">
    <property type="entry name" value="Immunoglobulin"/>
    <property type="match status" value="7"/>
</dbReference>
<comment type="subcellular location">
    <subcellularLocation>
        <location evidence="1">Membrane</location>
        <topology evidence="1">Single-pass type I membrane protein</topology>
    </subcellularLocation>
</comment>
<evidence type="ECO:0000256" key="9">
    <source>
        <dbReference type="SAM" id="MobiDB-lite"/>
    </source>
</evidence>
<keyword evidence="6 10" id="KW-0472">Membrane</keyword>
<dbReference type="PANTHER" id="PTHR12207">
    <property type="entry name" value="V-SET AND TRANSMEMBRANE DOMAIN-CONTAINING PROTEIN"/>
    <property type="match status" value="1"/>
</dbReference>
<feature type="region of interest" description="Disordered" evidence="9">
    <location>
        <begin position="393"/>
        <end position="413"/>
    </location>
</feature>
<evidence type="ECO:0000259" key="12">
    <source>
        <dbReference type="PROSITE" id="PS50835"/>
    </source>
</evidence>
<dbReference type="GeneTree" id="ENSGT00940000155177"/>
<evidence type="ECO:0000313" key="13">
    <source>
        <dbReference type="Ensembl" id="ENSPFOP00000022008.1"/>
    </source>
</evidence>
<evidence type="ECO:0000256" key="1">
    <source>
        <dbReference type="ARBA" id="ARBA00004479"/>
    </source>
</evidence>
<dbReference type="FunFam" id="2.60.40.10:FF:000491">
    <property type="entry name" value="Immunoglobulin superfamily, member 3"/>
    <property type="match status" value="1"/>
</dbReference>
<evidence type="ECO:0000256" key="11">
    <source>
        <dbReference type="SAM" id="SignalP"/>
    </source>
</evidence>
<evidence type="ECO:0000313" key="14">
    <source>
        <dbReference type="Proteomes" id="UP000028760"/>
    </source>
</evidence>
<evidence type="ECO:0000256" key="6">
    <source>
        <dbReference type="ARBA" id="ARBA00023136"/>
    </source>
</evidence>
<dbReference type="AlphaFoldDB" id="A0A096LS67"/>
<dbReference type="Gene3D" id="2.60.40.10">
    <property type="entry name" value="Immunoglobulins"/>
    <property type="match status" value="7"/>
</dbReference>
<organism evidence="13 14">
    <name type="scientific">Poecilia formosa</name>
    <name type="common">Amazon molly</name>
    <name type="synonym">Limia formosa</name>
    <dbReference type="NCBI Taxonomy" id="48698"/>
    <lineage>
        <taxon>Eukaryota</taxon>
        <taxon>Metazoa</taxon>
        <taxon>Chordata</taxon>
        <taxon>Craniata</taxon>
        <taxon>Vertebrata</taxon>
        <taxon>Euteleostomi</taxon>
        <taxon>Actinopterygii</taxon>
        <taxon>Neopterygii</taxon>
        <taxon>Teleostei</taxon>
        <taxon>Neoteleostei</taxon>
        <taxon>Acanthomorphata</taxon>
        <taxon>Ovalentaria</taxon>
        <taxon>Atherinomorphae</taxon>
        <taxon>Cyprinodontiformes</taxon>
        <taxon>Poeciliidae</taxon>
        <taxon>Poeciliinae</taxon>
        <taxon>Poecilia</taxon>
    </lineage>
</organism>
<dbReference type="SMART" id="SM00409">
    <property type="entry name" value="IG"/>
    <property type="match status" value="7"/>
</dbReference>
<reference evidence="14" key="1">
    <citation type="submission" date="2013-10" db="EMBL/GenBank/DDBJ databases">
        <authorList>
            <person name="Schartl M."/>
            <person name="Warren W."/>
        </authorList>
    </citation>
    <scope>NUCLEOTIDE SEQUENCE [LARGE SCALE GENOMIC DNA]</scope>
    <source>
        <strain evidence="14">female</strain>
    </source>
</reference>
<keyword evidence="4" id="KW-0677">Repeat</keyword>
<accession>A0A096LS67</accession>
<evidence type="ECO:0000256" key="10">
    <source>
        <dbReference type="SAM" id="Phobius"/>
    </source>
</evidence>
<dbReference type="InterPro" id="IPR013151">
    <property type="entry name" value="Immunoglobulin_dom"/>
</dbReference>
<evidence type="ECO:0000256" key="4">
    <source>
        <dbReference type="ARBA" id="ARBA00022737"/>
    </source>
</evidence>
<dbReference type="InterPro" id="IPR051102">
    <property type="entry name" value="IgSF_V-set/TM_domain"/>
</dbReference>
<dbReference type="SMART" id="SM00406">
    <property type="entry name" value="IGv"/>
    <property type="match status" value="5"/>
</dbReference>
<dbReference type="Pfam" id="PF00047">
    <property type="entry name" value="ig"/>
    <property type="match status" value="2"/>
</dbReference>
<feature type="domain" description="Ig-like" evidence="12">
    <location>
        <begin position="420"/>
        <end position="539"/>
    </location>
</feature>
<evidence type="ECO:0000256" key="2">
    <source>
        <dbReference type="ARBA" id="ARBA00022692"/>
    </source>
</evidence>
<dbReference type="FunFam" id="2.60.40.10:FF:000191">
    <property type="entry name" value="Immunoglobulin superfamily member 3"/>
    <property type="match status" value="1"/>
</dbReference>
<keyword evidence="8" id="KW-0393">Immunoglobulin domain</keyword>